<dbReference type="GO" id="GO:0006508">
    <property type="term" value="P:proteolysis"/>
    <property type="evidence" value="ECO:0007669"/>
    <property type="project" value="InterPro"/>
</dbReference>
<evidence type="ECO:0000259" key="1">
    <source>
        <dbReference type="Pfam" id="PF03572"/>
    </source>
</evidence>
<proteinExistence type="predicted"/>
<dbReference type="GO" id="GO:0008236">
    <property type="term" value="F:serine-type peptidase activity"/>
    <property type="evidence" value="ECO:0007669"/>
    <property type="project" value="InterPro"/>
</dbReference>
<comment type="caution">
    <text evidence="2">The sequence shown here is derived from an EMBL/GenBank/DDBJ whole genome shotgun (WGS) entry which is preliminary data.</text>
</comment>
<organism evidence="2 3">
    <name type="scientific">Pontibacillus marinus BH030004 = DSM 16465</name>
    <dbReference type="NCBI Taxonomy" id="1385511"/>
    <lineage>
        <taxon>Bacteria</taxon>
        <taxon>Bacillati</taxon>
        <taxon>Bacillota</taxon>
        <taxon>Bacilli</taxon>
        <taxon>Bacillales</taxon>
        <taxon>Bacillaceae</taxon>
        <taxon>Pontibacillus</taxon>
    </lineage>
</organism>
<dbReference type="InterPro" id="IPR029045">
    <property type="entry name" value="ClpP/crotonase-like_dom_sf"/>
</dbReference>
<dbReference type="STRING" id="1385511.GCA_000425225_01983"/>
<dbReference type="Gene3D" id="3.90.226.10">
    <property type="entry name" value="2-enoyl-CoA Hydratase, Chain A, domain 1"/>
    <property type="match status" value="1"/>
</dbReference>
<evidence type="ECO:0000313" key="3">
    <source>
        <dbReference type="Proteomes" id="UP000030403"/>
    </source>
</evidence>
<dbReference type="Proteomes" id="UP000030403">
    <property type="component" value="Unassembled WGS sequence"/>
</dbReference>
<dbReference type="eggNOG" id="COG0793">
    <property type="taxonomic scope" value="Bacteria"/>
</dbReference>
<keyword evidence="3" id="KW-1185">Reference proteome</keyword>
<dbReference type="EMBL" id="AVPF01000057">
    <property type="protein sequence ID" value="KGX84403.1"/>
    <property type="molecule type" value="Genomic_DNA"/>
</dbReference>
<sequence>MRYAEIFNEIVDIMHHDYAGCYDKTGWDNPEVFSEKINLLEEQGALTPYSFENIVQDYLLDFQDPHMFFKRSEKGEEKQLEIGFKVRRFENKLYVISVGSEKRLKKGESLLSFDGVSVKQLVTKHQSELMEKVAERERWEDILKRYSTCVVEDHKGNQQEMKIELYEKEKYQPQHTVENIDESTLLITLTDFDKGEVMKKLIHDYQQDLEQTPNLIIDVRLNIGGSTQTFQEFLTYLFPEGSFDLADMLDYKMEFHCTERNCSLQKKKTDNYLKETEDEDTRKWILNYQKGWIDNWGKGFIDFNNSGEKTSHWIQGKPNPENIVLLTDVKCGSAGDIFVEIVQQSSKVTVVGRPTANINAYSNLIDKEWDNTFELWYPTSKIVSENEVEGGQPDIYIPWTPEYLDRDVDMDEGVRLLKQQSVSK</sequence>
<feature type="domain" description="Tail specific protease" evidence="1">
    <location>
        <begin position="186"/>
        <end position="395"/>
    </location>
</feature>
<dbReference type="RefSeq" id="WP_036843030.1">
    <property type="nucleotide sequence ID" value="NZ_AULJ01000019.1"/>
</dbReference>
<accession>A0A0A5FZZ3</accession>
<reference evidence="2 3" key="1">
    <citation type="submission" date="2013-08" db="EMBL/GenBank/DDBJ databases">
        <authorList>
            <person name="Huang J."/>
            <person name="Wang G."/>
        </authorList>
    </citation>
    <scope>NUCLEOTIDE SEQUENCE [LARGE SCALE GENOMIC DNA]</scope>
    <source>
        <strain evidence="2 3">BH030004</strain>
    </source>
</reference>
<evidence type="ECO:0000313" key="2">
    <source>
        <dbReference type="EMBL" id="KGX84403.1"/>
    </source>
</evidence>
<name>A0A0A5FZZ3_9BACI</name>
<dbReference type="SUPFAM" id="SSF52096">
    <property type="entry name" value="ClpP/crotonase"/>
    <property type="match status" value="1"/>
</dbReference>
<gene>
    <name evidence="2" type="ORF">N783_17635</name>
</gene>
<dbReference type="AlphaFoldDB" id="A0A0A5FZZ3"/>
<dbReference type="Pfam" id="PF03572">
    <property type="entry name" value="Peptidase_S41"/>
    <property type="match status" value="1"/>
</dbReference>
<dbReference type="OrthoDB" id="2327485at2"/>
<dbReference type="InterPro" id="IPR005151">
    <property type="entry name" value="Tail-specific_protease"/>
</dbReference>
<protein>
    <recommendedName>
        <fullName evidence="1">Tail specific protease domain-containing protein</fullName>
    </recommendedName>
</protein>